<dbReference type="AlphaFoldDB" id="A0A316G7C5"/>
<keyword evidence="2" id="KW-1185">Reference proteome</keyword>
<accession>A0A316G7C5</accession>
<evidence type="ECO:0000313" key="1">
    <source>
        <dbReference type="EMBL" id="PWK55846.1"/>
    </source>
</evidence>
<reference evidence="1 2" key="1">
    <citation type="submission" date="2018-05" db="EMBL/GenBank/DDBJ databases">
        <title>Genomic Encyclopedia of Type Strains, Phase IV (KMG-IV): sequencing the most valuable type-strain genomes for metagenomic binning, comparative biology and taxonomic classification.</title>
        <authorList>
            <person name="Goeker M."/>
        </authorList>
    </citation>
    <scope>NUCLEOTIDE SEQUENCE [LARGE SCALE GENOMIC DNA]</scope>
    <source>
        <strain evidence="1 2">DSM 103371</strain>
    </source>
</reference>
<organism evidence="1 2">
    <name type="scientific">Silicimonas algicola</name>
    <dbReference type="NCBI Taxonomy" id="1826607"/>
    <lineage>
        <taxon>Bacteria</taxon>
        <taxon>Pseudomonadati</taxon>
        <taxon>Pseudomonadota</taxon>
        <taxon>Alphaproteobacteria</taxon>
        <taxon>Rhodobacterales</taxon>
        <taxon>Paracoccaceae</taxon>
    </lineage>
</organism>
<dbReference type="Pfam" id="PF05045">
    <property type="entry name" value="RgpF"/>
    <property type="match status" value="1"/>
</dbReference>
<proteinExistence type="predicted"/>
<gene>
    <name evidence="1" type="ORF">C8D95_106242</name>
</gene>
<dbReference type="InterPro" id="IPR007739">
    <property type="entry name" value="RgpF"/>
</dbReference>
<protein>
    <submittedName>
        <fullName evidence="1">Rhamnan synthesis protein F</fullName>
    </submittedName>
</protein>
<dbReference type="EMBL" id="QGGV01000006">
    <property type="protein sequence ID" value="PWK55846.1"/>
    <property type="molecule type" value="Genomic_DNA"/>
</dbReference>
<dbReference type="Proteomes" id="UP000245390">
    <property type="component" value="Unassembled WGS sequence"/>
</dbReference>
<evidence type="ECO:0000313" key="2">
    <source>
        <dbReference type="Proteomes" id="UP000245390"/>
    </source>
</evidence>
<comment type="caution">
    <text evidence="1">The sequence shown here is derived from an EMBL/GenBank/DDBJ whole genome shotgun (WGS) entry which is preliminary data.</text>
</comment>
<sequence length="374" mass="41399">MQGWKLRRELRRLARQLHGALTSPLEAVVRARRSRAVLFGSERSTILGGTKVAIFVLYQPGGVPESVFATVGYLASAGYGVIAVSNAPLGDVDRERLKAVTVDVVERPNFGYDFGAYQEVILSLQDRIEHIEALLLMNDSVWFPFLQDGVSIRAVEELPLDVVAAQIFGERLLATGRSPRSYPILGSYFLLFRKPALAHPVFLDFWRAYRMSSNKDKTVRRGERELSRRLQDAGLACGGLLSDRQFEETLRSLSGERLRQAVEELVCLSSAAERSRSDLLCATGDVGEQMRALLLDVSATKNVLGSSPLVCLEVMRAGFIKKNNDMLYRLARQRIADALEQGRLADANPIMARELLERAALDRGKPELAAAVPA</sequence>
<name>A0A316G7C5_9RHOB</name>